<accession>A0A5C6N3R2</accession>
<organism evidence="2 3">
    <name type="scientific">Takifugu flavidus</name>
    <name type="common">sansaifugu</name>
    <dbReference type="NCBI Taxonomy" id="433684"/>
    <lineage>
        <taxon>Eukaryota</taxon>
        <taxon>Metazoa</taxon>
        <taxon>Chordata</taxon>
        <taxon>Craniata</taxon>
        <taxon>Vertebrata</taxon>
        <taxon>Euteleostomi</taxon>
        <taxon>Actinopterygii</taxon>
        <taxon>Neopterygii</taxon>
        <taxon>Teleostei</taxon>
        <taxon>Neoteleostei</taxon>
        <taxon>Acanthomorphata</taxon>
        <taxon>Eupercaria</taxon>
        <taxon>Tetraodontiformes</taxon>
        <taxon>Tetradontoidea</taxon>
        <taxon>Tetraodontidae</taxon>
        <taxon>Takifugu</taxon>
    </lineage>
</organism>
<protein>
    <submittedName>
        <fullName evidence="2">Uncharacterized protein</fullName>
    </submittedName>
</protein>
<feature type="region of interest" description="Disordered" evidence="1">
    <location>
        <begin position="1"/>
        <end position="29"/>
    </location>
</feature>
<comment type="caution">
    <text evidence="2">The sequence shown here is derived from an EMBL/GenBank/DDBJ whole genome shotgun (WGS) entry which is preliminary data.</text>
</comment>
<sequence>MPIASGAAGRVDAGVDTSTTWMPDGLKRTSKTVNRNYDSYLQRYQEQMKKNRIVSQGEEDGTGLKDEGKN</sequence>
<evidence type="ECO:0000313" key="2">
    <source>
        <dbReference type="EMBL" id="TWW60340.1"/>
    </source>
</evidence>
<reference evidence="2 3" key="1">
    <citation type="submission" date="2019-04" db="EMBL/GenBank/DDBJ databases">
        <title>Chromosome genome assembly for Takifugu flavidus.</title>
        <authorList>
            <person name="Xiao S."/>
        </authorList>
    </citation>
    <scope>NUCLEOTIDE SEQUENCE [LARGE SCALE GENOMIC DNA]</scope>
    <source>
        <strain evidence="2">HTHZ2018</strain>
        <tissue evidence="2">Muscle</tissue>
    </source>
</reference>
<gene>
    <name evidence="2" type="ORF">D4764_05G0004300</name>
</gene>
<feature type="non-terminal residue" evidence="2">
    <location>
        <position position="70"/>
    </location>
</feature>
<feature type="region of interest" description="Disordered" evidence="1">
    <location>
        <begin position="48"/>
        <end position="70"/>
    </location>
</feature>
<dbReference type="EMBL" id="RHFK02000018">
    <property type="protein sequence ID" value="TWW60340.1"/>
    <property type="molecule type" value="Genomic_DNA"/>
</dbReference>
<evidence type="ECO:0000256" key="1">
    <source>
        <dbReference type="SAM" id="MobiDB-lite"/>
    </source>
</evidence>
<name>A0A5C6N3R2_9TELE</name>
<evidence type="ECO:0000313" key="3">
    <source>
        <dbReference type="Proteomes" id="UP000324091"/>
    </source>
</evidence>
<proteinExistence type="predicted"/>
<dbReference type="Proteomes" id="UP000324091">
    <property type="component" value="Chromosome 5"/>
</dbReference>
<dbReference type="AlphaFoldDB" id="A0A5C6N3R2"/>
<keyword evidence="3" id="KW-1185">Reference proteome</keyword>